<dbReference type="EMBL" id="JBHSKF010000001">
    <property type="protein sequence ID" value="MFC5285444.1"/>
    <property type="molecule type" value="Genomic_DNA"/>
</dbReference>
<dbReference type="Pfam" id="PF04149">
    <property type="entry name" value="DUF397"/>
    <property type="match status" value="1"/>
</dbReference>
<dbReference type="InterPro" id="IPR007278">
    <property type="entry name" value="DUF397"/>
</dbReference>
<comment type="caution">
    <text evidence="2">The sequence shown here is derived from an EMBL/GenBank/DDBJ whole genome shotgun (WGS) entry which is preliminary data.</text>
</comment>
<accession>A0ABW0EDL8</accession>
<proteinExistence type="predicted"/>
<protein>
    <submittedName>
        <fullName evidence="2">DUF397 domain-containing protein</fullName>
    </submittedName>
</protein>
<gene>
    <name evidence="2" type="ORF">ACFPM7_00110</name>
</gene>
<feature type="domain" description="DUF397" evidence="1">
    <location>
        <begin position="7"/>
        <end position="60"/>
    </location>
</feature>
<evidence type="ECO:0000313" key="3">
    <source>
        <dbReference type="Proteomes" id="UP001596157"/>
    </source>
</evidence>
<evidence type="ECO:0000313" key="2">
    <source>
        <dbReference type="EMBL" id="MFC5285444.1"/>
    </source>
</evidence>
<sequence length="61" mass="6684">MTEGRTAFRKSSFSDPQANCVEVARGVRSVELRDSKVEFGGPADARIRLRPAAFAAFLRAL</sequence>
<evidence type="ECO:0000259" key="1">
    <source>
        <dbReference type="Pfam" id="PF04149"/>
    </source>
</evidence>
<name>A0ABW0EDL8_9PSEU</name>
<organism evidence="2 3">
    <name type="scientific">Actinokineospora guangxiensis</name>
    <dbReference type="NCBI Taxonomy" id="1490288"/>
    <lineage>
        <taxon>Bacteria</taxon>
        <taxon>Bacillati</taxon>
        <taxon>Actinomycetota</taxon>
        <taxon>Actinomycetes</taxon>
        <taxon>Pseudonocardiales</taxon>
        <taxon>Pseudonocardiaceae</taxon>
        <taxon>Actinokineospora</taxon>
    </lineage>
</organism>
<reference evidence="3" key="1">
    <citation type="journal article" date="2019" name="Int. J. Syst. Evol. Microbiol.">
        <title>The Global Catalogue of Microorganisms (GCM) 10K type strain sequencing project: providing services to taxonomists for standard genome sequencing and annotation.</title>
        <authorList>
            <consortium name="The Broad Institute Genomics Platform"/>
            <consortium name="The Broad Institute Genome Sequencing Center for Infectious Disease"/>
            <person name="Wu L."/>
            <person name="Ma J."/>
        </authorList>
    </citation>
    <scope>NUCLEOTIDE SEQUENCE [LARGE SCALE GENOMIC DNA]</scope>
    <source>
        <strain evidence="3">CCUG 59778</strain>
    </source>
</reference>
<keyword evidence="3" id="KW-1185">Reference proteome</keyword>
<dbReference type="Proteomes" id="UP001596157">
    <property type="component" value="Unassembled WGS sequence"/>
</dbReference>
<dbReference type="RefSeq" id="WP_378242384.1">
    <property type="nucleotide sequence ID" value="NZ_JBHSKF010000001.1"/>
</dbReference>